<name>A0A6G1FSV7_9PEZI</name>
<feature type="region of interest" description="Disordered" evidence="1">
    <location>
        <begin position="375"/>
        <end position="460"/>
    </location>
</feature>
<evidence type="ECO:0000313" key="4">
    <source>
        <dbReference type="RefSeq" id="XP_033530485.1"/>
    </source>
</evidence>
<feature type="compositionally biased region" description="Low complexity" evidence="1">
    <location>
        <begin position="236"/>
        <end position="248"/>
    </location>
</feature>
<sequence>MSPNHARSSPSLIYNSVIDVDVMEPGASDVHHAPKATTTSNLPPPPSASVTDIALNDCDEPTWALLYSTLYELKSDLEKQLDACRSSHQIDQTSWRRERNLWDAERNRRHRDLSTARREIDALKRENAELKGEIAEVRTREHHLDGSPAKRRRPSRPESETFDMFANSMQGNTYQSTSQGGARSATEKSESNPDVVASDPPSPPTSTVVVSPPPVAYRRHAGHTPAAVSLLSPRVDTPTIDSTDSSSSLKHAEKAGGTGTTEDVDANHEPGPSQDVASEAATEHVGRDQRDGHTSHSEAITDKNPSSGDGDDEESRTHADAFDDATLLIAQAALDPVKHIPDDPALSGPLFLPAHPMADQDGILAALGQKLEEAAISPEARTPSVLKDDPISGLAEPDSLHGLSGASRSNGGSVDGNGGVGGIHAGHELPRRTSNEAEEVDPAMDLDGDGGVGGGEEAPLDVPIKLRPTLNFGAPLGSLRLAKESR</sequence>
<dbReference type="Proteomes" id="UP000504638">
    <property type="component" value="Unplaced"/>
</dbReference>
<feature type="region of interest" description="Disordered" evidence="1">
    <location>
        <begin position="171"/>
        <end position="317"/>
    </location>
</feature>
<evidence type="ECO:0000313" key="2">
    <source>
        <dbReference type="EMBL" id="KAF1808854.1"/>
    </source>
</evidence>
<dbReference type="EMBL" id="ML975178">
    <property type="protein sequence ID" value="KAF1808854.1"/>
    <property type="molecule type" value="Genomic_DNA"/>
</dbReference>
<reference evidence="4" key="3">
    <citation type="submission" date="2025-04" db="UniProtKB">
        <authorList>
            <consortium name="RefSeq"/>
        </authorList>
    </citation>
    <scope>IDENTIFICATION</scope>
    <source>
        <strain evidence="4">CBS 781.70</strain>
    </source>
</reference>
<accession>A0A6G1FSV7</accession>
<evidence type="ECO:0000313" key="3">
    <source>
        <dbReference type="Proteomes" id="UP000504638"/>
    </source>
</evidence>
<feature type="compositionally biased region" description="Basic and acidic residues" evidence="1">
    <location>
        <begin position="134"/>
        <end position="145"/>
    </location>
</feature>
<dbReference type="RefSeq" id="XP_033530485.1">
    <property type="nucleotide sequence ID" value="XM_033674370.1"/>
</dbReference>
<feature type="compositionally biased region" description="Acidic residues" evidence="1">
    <location>
        <begin position="436"/>
        <end position="448"/>
    </location>
</feature>
<proteinExistence type="predicted"/>
<feature type="compositionally biased region" description="Low complexity" evidence="1">
    <location>
        <begin position="193"/>
        <end position="210"/>
    </location>
</feature>
<feature type="compositionally biased region" description="Basic and acidic residues" evidence="1">
    <location>
        <begin position="281"/>
        <end position="301"/>
    </location>
</feature>
<organism evidence="2">
    <name type="scientific">Eremomyces bilateralis CBS 781.70</name>
    <dbReference type="NCBI Taxonomy" id="1392243"/>
    <lineage>
        <taxon>Eukaryota</taxon>
        <taxon>Fungi</taxon>
        <taxon>Dikarya</taxon>
        <taxon>Ascomycota</taxon>
        <taxon>Pezizomycotina</taxon>
        <taxon>Dothideomycetes</taxon>
        <taxon>Dothideomycetes incertae sedis</taxon>
        <taxon>Eremomycetales</taxon>
        <taxon>Eremomycetaceae</taxon>
        <taxon>Eremomyces</taxon>
    </lineage>
</organism>
<dbReference type="OrthoDB" id="5427699at2759"/>
<dbReference type="AlphaFoldDB" id="A0A6G1FSV7"/>
<feature type="region of interest" description="Disordered" evidence="1">
    <location>
        <begin position="134"/>
        <end position="158"/>
    </location>
</feature>
<keyword evidence="3" id="KW-1185">Reference proteome</keyword>
<feature type="compositionally biased region" description="Gly residues" evidence="1">
    <location>
        <begin position="413"/>
        <end position="424"/>
    </location>
</feature>
<protein>
    <submittedName>
        <fullName evidence="2 4">Uncharacterized protein</fullName>
    </submittedName>
</protein>
<feature type="compositionally biased region" description="Polar residues" evidence="1">
    <location>
        <begin position="171"/>
        <end position="181"/>
    </location>
</feature>
<feature type="region of interest" description="Disordered" evidence="1">
    <location>
        <begin position="28"/>
        <end position="48"/>
    </location>
</feature>
<reference evidence="4" key="2">
    <citation type="submission" date="2020-04" db="EMBL/GenBank/DDBJ databases">
        <authorList>
            <consortium name="NCBI Genome Project"/>
        </authorList>
    </citation>
    <scope>NUCLEOTIDE SEQUENCE</scope>
    <source>
        <strain evidence="4">CBS 781.70</strain>
    </source>
</reference>
<dbReference type="GeneID" id="54414940"/>
<gene>
    <name evidence="2 4" type="ORF">P152DRAFT_206035</name>
</gene>
<reference evidence="2 4" key="1">
    <citation type="submission" date="2020-01" db="EMBL/GenBank/DDBJ databases">
        <authorList>
            <consortium name="DOE Joint Genome Institute"/>
            <person name="Haridas S."/>
            <person name="Albert R."/>
            <person name="Binder M."/>
            <person name="Bloem J."/>
            <person name="Labutti K."/>
            <person name="Salamov A."/>
            <person name="Andreopoulos B."/>
            <person name="Baker S.E."/>
            <person name="Barry K."/>
            <person name="Bills G."/>
            <person name="Bluhm B.H."/>
            <person name="Cannon C."/>
            <person name="Castanera R."/>
            <person name="Culley D.E."/>
            <person name="Daum C."/>
            <person name="Ezra D."/>
            <person name="Gonzalez J.B."/>
            <person name="Henrissat B."/>
            <person name="Kuo A."/>
            <person name="Liang C."/>
            <person name="Lipzen A."/>
            <person name="Lutzoni F."/>
            <person name="Magnuson J."/>
            <person name="Mondo S."/>
            <person name="Nolan M."/>
            <person name="Ohm R."/>
            <person name="Pangilinan J."/>
            <person name="Park H.-J."/>
            <person name="Ramirez L."/>
            <person name="Alfaro M."/>
            <person name="Sun H."/>
            <person name="Tritt A."/>
            <person name="Yoshinaga Y."/>
            <person name="Zwiers L.-H."/>
            <person name="Turgeon B.G."/>
            <person name="Goodwin S.B."/>
            <person name="Spatafora J.W."/>
            <person name="Crous P.W."/>
            <person name="Grigoriev I.V."/>
        </authorList>
    </citation>
    <scope>NUCLEOTIDE SEQUENCE</scope>
    <source>
        <strain evidence="2 4">CBS 781.70</strain>
    </source>
</reference>
<feature type="compositionally biased region" description="Basic and acidic residues" evidence="1">
    <location>
        <begin position="425"/>
        <end position="435"/>
    </location>
</feature>
<evidence type="ECO:0000256" key="1">
    <source>
        <dbReference type="SAM" id="MobiDB-lite"/>
    </source>
</evidence>